<evidence type="ECO:0000256" key="3">
    <source>
        <dbReference type="ARBA" id="ARBA00022679"/>
    </source>
</evidence>
<name>A0ABM1B971_LIMPO</name>
<dbReference type="Pfam" id="PF01234">
    <property type="entry name" value="NNMT_PNMT_TEMT"/>
    <property type="match status" value="1"/>
</dbReference>
<keyword evidence="2" id="KW-0489">Methyltransferase</keyword>
<proteinExistence type="inferred from homology"/>
<dbReference type="PANTHER" id="PTHR10867:SF17">
    <property type="entry name" value="NICOTINAMIDE N-METHYLTRANSFERASE"/>
    <property type="match status" value="1"/>
</dbReference>
<gene>
    <name evidence="6" type="primary">LOC106462044</name>
</gene>
<comment type="similarity">
    <text evidence="1">Belongs to the class I-like SAM-binding methyltransferase superfamily. NNMT/PNMT/TEMT family.</text>
</comment>
<dbReference type="Proteomes" id="UP000694941">
    <property type="component" value="Unplaced"/>
</dbReference>
<dbReference type="PANTHER" id="PTHR10867">
    <property type="entry name" value="NNMT/PNMT/TEMT FAMILY MEMBER"/>
    <property type="match status" value="1"/>
</dbReference>
<dbReference type="PROSITE" id="PS51681">
    <property type="entry name" value="SAM_MT_NNMT_PNMT_TEMT"/>
    <property type="match status" value="1"/>
</dbReference>
<reference evidence="6" key="1">
    <citation type="submission" date="2025-08" db="UniProtKB">
        <authorList>
            <consortium name="RefSeq"/>
        </authorList>
    </citation>
    <scope>IDENTIFICATION</scope>
    <source>
        <tissue evidence="6">Muscle</tissue>
    </source>
</reference>
<dbReference type="InterPro" id="IPR000940">
    <property type="entry name" value="NNMT_TEMT_trans"/>
</dbReference>
<keyword evidence="5" id="KW-1185">Reference proteome</keyword>
<dbReference type="RefSeq" id="XP_013777371.1">
    <property type="nucleotide sequence ID" value="XM_013921917.2"/>
</dbReference>
<dbReference type="GeneID" id="106462044"/>
<evidence type="ECO:0000256" key="2">
    <source>
        <dbReference type="ARBA" id="ARBA00022603"/>
    </source>
</evidence>
<dbReference type="SUPFAM" id="SSF53335">
    <property type="entry name" value="S-adenosyl-L-methionine-dependent methyltransferases"/>
    <property type="match status" value="1"/>
</dbReference>
<dbReference type="InterPro" id="IPR029063">
    <property type="entry name" value="SAM-dependent_MTases_sf"/>
</dbReference>
<organism evidence="5 6">
    <name type="scientific">Limulus polyphemus</name>
    <name type="common">Atlantic horseshoe crab</name>
    <dbReference type="NCBI Taxonomy" id="6850"/>
    <lineage>
        <taxon>Eukaryota</taxon>
        <taxon>Metazoa</taxon>
        <taxon>Ecdysozoa</taxon>
        <taxon>Arthropoda</taxon>
        <taxon>Chelicerata</taxon>
        <taxon>Merostomata</taxon>
        <taxon>Xiphosura</taxon>
        <taxon>Limulidae</taxon>
        <taxon>Limulus</taxon>
    </lineage>
</organism>
<dbReference type="Gene3D" id="3.40.50.150">
    <property type="entry name" value="Vaccinia Virus protein VP39"/>
    <property type="match status" value="1"/>
</dbReference>
<evidence type="ECO:0000313" key="6">
    <source>
        <dbReference type="RefSeq" id="XP_013777371.1"/>
    </source>
</evidence>
<keyword evidence="4" id="KW-0949">S-adenosyl-L-methionine</keyword>
<evidence type="ECO:0000256" key="4">
    <source>
        <dbReference type="ARBA" id="ARBA00022691"/>
    </source>
</evidence>
<evidence type="ECO:0000256" key="1">
    <source>
        <dbReference type="ARBA" id="ARBA00007996"/>
    </source>
</evidence>
<evidence type="ECO:0000313" key="5">
    <source>
        <dbReference type="Proteomes" id="UP000694941"/>
    </source>
</evidence>
<keyword evidence="3" id="KW-0808">Transferase</keyword>
<accession>A0ABM1B971</accession>
<protein>
    <submittedName>
        <fullName evidence="6">Nicotinamide N-methyltransferase-like isoform X1</fullName>
    </submittedName>
</protein>
<sequence>MGVSPHVTKTHTKNQYKACHLQFGPNPSFVLKIQVGSLLLCRTYITCQLTMPMTNKEVKSLYRERFDPVQYHTTYYSNLDKEVEFFLTNIHSTLLKEKFNEGKRCLEIGSGPTVHSLISASHHFDTLVSSDYTEKNREEIRKWLNKDAQALDWTIFFRFVANMEKFSDLDEGVRILEERLRRKLKNVSFCDVFDSIPLNYKEAPFDVIITSLCLEFAACDWSSYVQALKNIAALLRVGGGIIMVGALNNTFYYVNDEIFPSLKLDQPMIQKAMTLAGFQGFEWKILERQVIEGKPTDHDGCFCVSAIKM</sequence>